<dbReference type="EMBL" id="NAJM01000056">
    <property type="protein sequence ID" value="RVX66744.1"/>
    <property type="molecule type" value="Genomic_DNA"/>
</dbReference>
<dbReference type="AlphaFoldDB" id="A0A438MST4"/>
<proteinExistence type="predicted"/>
<sequence>MASMHNTVGRGLKRLCKLAKLAYAEAKSKDELVHLHVKLASASRRYDSDGLQFPKAGLVPMSCLGSDEDKQAAGS</sequence>
<name>A0A438MST4_EXOME</name>
<gene>
    <name evidence="1" type="ORF">B0A52_08937</name>
</gene>
<comment type="caution">
    <text evidence="1">The sequence shown here is derived from an EMBL/GenBank/DDBJ whole genome shotgun (WGS) entry which is preliminary data.</text>
</comment>
<protein>
    <submittedName>
        <fullName evidence="1">Uncharacterized protein</fullName>
    </submittedName>
</protein>
<evidence type="ECO:0000313" key="1">
    <source>
        <dbReference type="EMBL" id="RVX66744.1"/>
    </source>
</evidence>
<accession>A0A438MST4</accession>
<evidence type="ECO:0000313" key="2">
    <source>
        <dbReference type="Proteomes" id="UP000288859"/>
    </source>
</evidence>
<dbReference type="Proteomes" id="UP000288859">
    <property type="component" value="Unassembled WGS sequence"/>
</dbReference>
<organism evidence="1 2">
    <name type="scientific">Exophiala mesophila</name>
    <name type="common">Black yeast-like fungus</name>
    <dbReference type="NCBI Taxonomy" id="212818"/>
    <lineage>
        <taxon>Eukaryota</taxon>
        <taxon>Fungi</taxon>
        <taxon>Dikarya</taxon>
        <taxon>Ascomycota</taxon>
        <taxon>Pezizomycotina</taxon>
        <taxon>Eurotiomycetes</taxon>
        <taxon>Chaetothyriomycetidae</taxon>
        <taxon>Chaetothyriales</taxon>
        <taxon>Herpotrichiellaceae</taxon>
        <taxon>Exophiala</taxon>
    </lineage>
</organism>
<reference evidence="1 2" key="1">
    <citation type="submission" date="2017-03" db="EMBL/GenBank/DDBJ databases">
        <title>Genomes of endolithic fungi from Antarctica.</title>
        <authorList>
            <person name="Coleine C."/>
            <person name="Masonjones S."/>
            <person name="Stajich J.E."/>
        </authorList>
    </citation>
    <scope>NUCLEOTIDE SEQUENCE [LARGE SCALE GENOMIC DNA]</scope>
    <source>
        <strain evidence="1 2">CCFEE 6314</strain>
    </source>
</reference>